<dbReference type="Gene3D" id="1.10.8.350">
    <property type="entry name" value="Bacterial muramidase"/>
    <property type="match status" value="1"/>
</dbReference>
<evidence type="ECO:0000259" key="2">
    <source>
        <dbReference type="Pfam" id="PF01471"/>
    </source>
</evidence>
<gene>
    <name evidence="4" type="ORF">SAMN06297251_104152</name>
</gene>
<dbReference type="Gene3D" id="1.10.101.10">
    <property type="entry name" value="PGBD-like superfamily/PGBD"/>
    <property type="match status" value="1"/>
</dbReference>
<dbReference type="AlphaFoldDB" id="A0A1W2AGB3"/>
<evidence type="ECO:0000313" key="4">
    <source>
        <dbReference type="EMBL" id="SMC59532.1"/>
    </source>
</evidence>
<dbReference type="GO" id="GO:0009253">
    <property type="term" value="P:peptidoglycan catabolic process"/>
    <property type="evidence" value="ECO:0007669"/>
    <property type="project" value="TreeGrafter"/>
</dbReference>
<dbReference type="InterPro" id="IPR043426">
    <property type="entry name" value="MltB-like"/>
</dbReference>
<name>A0A1W2AGB3_9HYPH</name>
<protein>
    <submittedName>
        <fullName evidence="4">Lytic murein transglycosylase</fullName>
    </submittedName>
</protein>
<proteinExistence type="predicted"/>
<keyword evidence="5" id="KW-1185">Reference proteome</keyword>
<dbReference type="Proteomes" id="UP000192656">
    <property type="component" value="Unassembled WGS sequence"/>
</dbReference>
<feature type="domain" description="Transglycosylase SLT" evidence="3">
    <location>
        <begin position="46"/>
        <end position="336"/>
    </location>
</feature>
<feature type="chain" id="PRO_5012754670" evidence="1">
    <location>
        <begin position="28"/>
        <end position="411"/>
    </location>
</feature>
<dbReference type="SUPFAM" id="SSF53955">
    <property type="entry name" value="Lysozyme-like"/>
    <property type="match status" value="1"/>
</dbReference>
<dbReference type="OrthoDB" id="9808544at2"/>
<dbReference type="InterPro" id="IPR031304">
    <property type="entry name" value="SLT_2"/>
</dbReference>
<dbReference type="Gene3D" id="1.10.530.10">
    <property type="match status" value="1"/>
</dbReference>
<dbReference type="PANTHER" id="PTHR30163:SF8">
    <property type="entry name" value="LYTIC MUREIN TRANSGLYCOSYLASE"/>
    <property type="match status" value="1"/>
</dbReference>
<dbReference type="Pfam" id="PF01471">
    <property type="entry name" value="PG_binding_1"/>
    <property type="match status" value="1"/>
</dbReference>
<dbReference type="Pfam" id="PF13406">
    <property type="entry name" value="SLT_2"/>
    <property type="match status" value="1"/>
</dbReference>
<feature type="domain" description="Peptidoglycan binding-like" evidence="2">
    <location>
        <begin position="357"/>
        <end position="411"/>
    </location>
</feature>
<dbReference type="STRING" id="937218.SAMN06297251_104152"/>
<sequence>MCSRANRSASLILSSALALLSPGPLLAQKLAPAPTSETKPACGGDFAAFVEGVKAEALARGMSPAAVQSSIAEMRIDSRVLERDRAQGVFAQDWRQFASRMINAYRLKEGRAKLAENAATFDKVEVETGVPGPVIASFWGLETDYGAVLGNFDTLAALATLAHDCRRPELFLPHLLAAIEIVDRDYLRPKEMVGAWAGELGQTQLLPEEYVAFGSDGDGNGRVDLLRDTADVLVTTGKYIQSLGWRRGEPWLEAVRVPDDFPWKRAALANKEPRADFAALGVTKADGSALPSDETPAALILPMGREGPAFLTYPNFDIYLSWNKSLVYSLTAAYFATRLAGAEPVDMGDPAPGLDVEATKALQRRLAELGHDTGGADGIVGEATRTAVRKEQQRLGMPADGWPTQALLDRL</sequence>
<dbReference type="InterPro" id="IPR036366">
    <property type="entry name" value="PGBDSf"/>
</dbReference>
<dbReference type="PANTHER" id="PTHR30163">
    <property type="entry name" value="MEMBRANE-BOUND LYTIC MUREIN TRANSGLYCOSYLASE B"/>
    <property type="match status" value="1"/>
</dbReference>
<evidence type="ECO:0000256" key="1">
    <source>
        <dbReference type="SAM" id="SignalP"/>
    </source>
</evidence>
<dbReference type="RefSeq" id="WP_084409280.1">
    <property type="nucleotide sequence ID" value="NZ_FWXR01000004.1"/>
</dbReference>
<dbReference type="NCBIfam" id="TIGR02283">
    <property type="entry name" value="MltB_2"/>
    <property type="match status" value="1"/>
</dbReference>
<organism evidence="4 5">
    <name type="scientific">Fulvimarina manganoxydans</name>
    <dbReference type="NCBI Taxonomy" id="937218"/>
    <lineage>
        <taxon>Bacteria</taxon>
        <taxon>Pseudomonadati</taxon>
        <taxon>Pseudomonadota</taxon>
        <taxon>Alphaproteobacteria</taxon>
        <taxon>Hyphomicrobiales</taxon>
        <taxon>Aurantimonadaceae</taxon>
        <taxon>Fulvimarina</taxon>
    </lineage>
</organism>
<dbReference type="InterPro" id="IPR002477">
    <property type="entry name" value="Peptidoglycan-bd-like"/>
</dbReference>
<evidence type="ECO:0000313" key="5">
    <source>
        <dbReference type="Proteomes" id="UP000192656"/>
    </source>
</evidence>
<dbReference type="SUPFAM" id="SSF47090">
    <property type="entry name" value="PGBD-like"/>
    <property type="match status" value="1"/>
</dbReference>
<dbReference type="GO" id="GO:0008933">
    <property type="term" value="F:peptidoglycan lytic transglycosylase activity"/>
    <property type="evidence" value="ECO:0007669"/>
    <property type="project" value="TreeGrafter"/>
</dbReference>
<reference evidence="4 5" key="1">
    <citation type="submission" date="2017-04" db="EMBL/GenBank/DDBJ databases">
        <authorList>
            <person name="Afonso C.L."/>
            <person name="Miller P.J."/>
            <person name="Scott M.A."/>
            <person name="Spackman E."/>
            <person name="Goraichik I."/>
            <person name="Dimitrov K.M."/>
            <person name="Suarez D.L."/>
            <person name="Swayne D.E."/>
        </authorList>
    </citation>
    <scope>NUCLEOTIDE SEQUENCE [LARGE SCALE GENOMIC DNA]</scope>
    <source>
        <strain evidence="4 5">CGMCC 1.10972</strain>
    </source>
</reference>
<keyword evidence="1" id="KW-0732">Signal</keyword>
<dbReference type="InterPro" id="IPR036365">
    <property type="entry name" value="PGBD-like_sf"/>
</dbReference>
<accession>A0A1W2AGB3</accession>
<dbReference type="InterPro" id="IPR011970">
    <property type="entry name" value="MltB_2"/>
</dbReference>
<feature type="signal peptide" evidence="1">
    <location>
        <begin position="1"/>
        <end position="27"/>
    </location>
</feature>
<evidence type="ECO:0000259" key="3">
    <source>
        <dbReference type="Pfam" id="PF13406"/>
    </source>
</evidence>
<dbReference type="InterPro" id="IPR023346">
    <property type="entry name" value="Lysozyme-like_dom_sf"/>
</dbReference>
<dbReference type="EMBL" id="FWXR01000004">
    <property type="protein sequence ID" value="SMC59532.1"/>
    <property type="molecule type" value="Genomic_DNA"/>
</dbReference>